<keyword evidence="1" id="KW-0472">Membrane</keyword>
<protein>
    <submittedName>
        <fullName evidence="2">Uncharacterized protein</fullName>
    </submittedName>
</protein>
<evidence type="ECO:0000313" key="2">
    <source>
        <dbReference type="EMBL" id="SEB12562.1"/>
    </source>
</evidence>
<organism evidence="2 3">
    <name type="scientific">Pedobacter hartonius</name>
    <dbReference type="NCBI Taxonomy" id="425514"/>
    <lineage>
        <taxon>Bacteria</taxon>
        <taxon>Pseudomonadati</taxon>
        <taxon>Bacteroidota</taxon>
        <taxon>Sphingobacteriia</taxon>
        <taxon>Sphingobacteriales</taxon>
        <taxon>Sphingobacteriaceae</taxon>
        <taxon>Pedobacter</taxon>
    </lineage>
</organism>
<evidence type="ECO:0000313" key="3">
    <source>
        <dbReference type="Proteomes" id="UP000198850"/>
    </source>
</evidence>
<proteinExistence type="predicted"/>
<accession>A0A1H4GVA7</accession>
<keyword evidence="1" id="KW-1133">Transmembrane helix</keyword>
<evidence type="ECO:0000256" key="1">
    <source>
        <dbReference type="SAM" id="Phobius"/>
    </source>
</evidence>
<feature type="transmembrane region" description="Helical" evidence="1">
    <location>
        <begin position="20"/>
        <end position="39"/>
    </location>
</feature>
<gene>
    <name evidence="2" type="ORF">SAMN05443550_11176</name>
</gene>
<dbReference type="AlphaFoldDB" id="A0A1H4GVA7"/>
<dbReference type="STRING" id="425514.SAMN05443550_11176"/>
<keyword evidence="1" id="KW-0812">Transmembrane</keyword>
<keyword evidence="3" id="KW-1185">Reference proteome</keyword>
<dbReference type="EMBL" id="FNRA01000011">
    <property type="protein sequence ID" value="SEB12562.1"/>
    <property type="molecule type" value="Genomic_DNA"/>
</dbReference>
<reference evidence="2 3" key="1">
    <citation type="submission" date="2016-10" db="EMBL/GenBank/DDBJ databases">
        <authorList>
            <person name="de Groot N.N."/>
        </authorList>
    </citation>
    <scope>NUCLEOTIDE SEQUENCE [LARGE SCALE GENOMIC DNA]</scope>
    <source>
        <strain evidence="2 3">DSM 19033</strain>
    </source>
</reference>
<name>A0A1H4GVA7_9SPHI</name>
<dbReference type="Proteomes" id="UP000198850">
    <property type="component" value="Unassembled WGS sequence"/>
</dbReference>
<sequence length="41" mass="4799">MKAALQEHPAGPLLLSNIRYIRIVNIKIIYGFVAYKYLYPF</sequence>